<dbReference type="EMBL" id="JAUHMF010000002">
    <property type="protein sequence ID" value="MDT8898709.1"/>
    <property type="molecule type" value="Genomic_DNA"/>
</dbReference>
<keyword evidence="2" id="KW-1185">Reference proteome</keyword>
<gene>
    <name evidence="1" type="ORF">QYE77_10550</name>
</gene>
<sequence length="98" mass="11626">MNAEHLQEEFFHLIAYMITSARGLYEEPADYGVFRLLDSAGRLLGILQNQGLLTDRFLLDLKQKIDAERENSMDNERQRRLLDEWILAISEEMRRRLD</sequence>
<proteinExistence type="predicted"/>
<dbReference type="RefSeq" id="WP_315625372.1">
    <property type="nucleotide sequence ID" value="NZ_JAUHMF010000002.1"/>
</dbReference>
<comment type="caution">
    <text evidence="1">The sequence shown here is derived from an EMBL/GenBank/DDBJ whole genome shotgun (WGS) entry which is preliminary data.</text>
</comment>
<name>A0ABU3NPE0_9CHLR</name>
<dbReference type="Pfam" id="PF19585">
    <property type="entry name" value="DUF6092"/>
    <property type="match status" value="1"/>
</dbReference>
<evidence type="ECO:0000313" key="1">
    <source>
        <dbReference type="EMBL" id="MDT8898709.1"/>
    </source>
</evidence>
<dbReference type="InterPro" id="IPR046074">
    <property type="entry name" value="DUF6092"/>
</dbReference>
<organism evidence="1 2">
    <name type="scientific">Thermanaerothrix solaris</name>
    <dbReference type="NCBI Taxonomy" id="3058434"/>
    <lineage>
        <taxon>Bacteria</taxon>
        <taxon>Bacillati</taxon>
        <taxon>Chloroflexota</taxon>
        <taxon>Anaerolineae</taxon>
        <taxon>Anaerolineales</taxon>
        <taxon>Anaerolineaceae</taxon>
        <taxon>Thermanaerothrix</taxon>
    </lineage>
</organism>
<accession>A0ABU3NPE0</accession>
<evidence type="ECO:0000313" key="2">
    <source>
        <dbReference type="Proteomes" id="UP001254165"/>
    </source>
</evidence>
<reference evidence="1 2" key="1">
    <citation type="submission" date="2023-07" db="EMBL/GenBank/DDBJ databases">
        <title>Novel species of Thermanaerothrix with wide hydrolytic capabilities.</title>
        <authorList>
            <person name="Zayulina K.S."/>
            <person name="Podosokorskaya O.A."/>
            <person name="Elcheninov A.G."/>
        </authorList>
    </citation>
    <scope>NUCLEOTIDE SEQUENCE [LARGE SCALE GENOMIC DNA]</scope>
    <source>
        <strain evidence="1 2">4228-RoL</strain>
    </source>
</reference>
<dbReference type="Proteomes" id="UP001254165">
    <property type="component" value="Unassembled WGS sequence"/>
</dbReference>
<protein>
    <submittedName>
        <fullName evidence="1">DUF6092 family protein</fullName>
    </submittedName>
</protein>